<reference evidence="3" key="1">
    <citation type="journal article" date="2019" name="Int. J. Syst. Evol. Microbiol.">
        <title>The Global Catalogue of Microorganisms (GCM) 10K type strain sequencing project: providing services to taxonomists for standard genome sequencing and annotation.</title>
        <authorList>
            <consortium name="The Broad Institute Genomics Platform"/>
            <consortium name="The Broad Institute Genome Sequencing Center for Infectious Disease"/>
            <person name="Wu L."/>
            <person name="Ma J."/>
        </authorList>
    </citation>
    <scope>NUCLEOTIDE SEQUENCE [LARGE SCALE GENOMIC DNA]</scope>
    <source>
        <strain evidence="3">JCM 18326</strain>
    </source>
</reference>
<dbReference type="Proteomes" id="UP001500298">
    <property type="component" value="Unassembled WGS sequence"/>
</dbReference>
<feature type="transmembrane region" description="Helical" evidence="1">
    <location>
        <begin position="350"/>
        <end position="373"/>
    </location>
</feature>
<accession>A0ABP9DD76</accession>
<protein>
    <recommendedName>
        <fullName evidence="4">Chemotaxis methyl-accepting receptor HlyB-like 4HB MCP domain-containing protein</fullName>
    </recommendedName>
</protein>
<evidence type="ECO:0000313" key="2">
    <source>
        <dbReference type="EMBL" id="GAA4838807.1"/>
    </source>
</evidence>
<organism evidence="2 3">
    <name type="scientific">Algivirga pacifica</name>
    <dbReference type="NCBI Taxonomy" id="1162670"/>
    <lineage>
        <taxon>Bacteria</taxon>
        <taxon>Pseudomonadati</taxon>
        <taxon>Bacteroidota</taxon>
        <taxon>Cytophagia</taxon>
        <taxon>Cytophagales</taxon>
        <taxon>Flammeovirgaceae</taxon>
        <taxon>Algivirga</taxon>
    </lineage>
</organism>
<proteinExistence type="predicted"/>
<keyword evidence="1" id="KW-0472">Membrane</keyword>
<keyword evidence="1" id="KW-0812">Transmembrane</keyword>
<evidence type="ECO:0008006" key="4">
    <source>
        <dbReference type="Google" id="ProtNLM"/>
    </source>
</evidence>
<keyword evidence="1" id="KW-1133">Transmembrane helix</keyword>
<sequence length="379" mass="43060">MQKFIIPLLVLILTSSCIFESEKAKKAKKLDKQQSALMKSADQAVEITAFDLRQKMHAFLMYFAGTVEETADEIIRSSESMEVKRNALTWKLYAIPAAQRAVLVNDPLIGLFDISILCVQMRNFFLSEEGKDLFGYHQGLVMSQTDSLIVKSVRVYEMLSENRDPTQAAGLIKDFANDYPIHSLYFNRMSITPFLAEYHDSEKMGLAAMAQGATDNLEILTERLNVYIGLLPRQARWEAALLMENALEQALGDSLPQELLYRVDRLDSYLNRLTTVTEQIPGLINQQRLYITQDLKEERAILLQALQQERMAIFSELSKEREIILKESNKVVSDNIDLAFDRLDGIIQKAIWTIIISTAIGIICLGIVAFILLKLIQKN</sequence>
<dbReference type="RefSeq" id="WP_345372304.1">
    <property type="nucleotide sequence ID" value="NZ_BAABJX010000036.1"/>
</dbReference>
<comment type="caution">
    <text evidence="2">The sequence shown here is derived from an EMBL/GenBank/DDBJ whole genome shotgun (WGS) entry which is preliminary data.</text>
</comment>
<dbReference type="EMBL" id="BAABJX010000036">
    <property type="protein sequence ID" value="GAA4838807.1"/>
    <property type="molecule type" value="Genomic_DNA"/>
</dbReference>
<name>A0ABP9DD76_9BACT</name>
<gene>
    <name evidence="2" type="ORF">GCM10023331_25060</name>
</gene>
<dbReference type="PROSITE" id="PS51257">
    <property type="entry name" value="PROKAR_LIPOPROTEIN"/>
    <property type="match status" value="1"/>
</dbReference>
<evidence type="ECO:0000313" key="3">
    <source>
        <dbReference type="Proteomes" id="UP001500298"/>
    </source>
</evidence>
<keyword evidence="3" id="KW-1185">Reference proteome</keyword>
<evidence type="ECO:0000256" key="1">
    <source>
        <dbReference type="SAM" id="Phobius"/>
    </source>
</evidence>